<reference evidence="2 3" key="1">
    <citation type="submission" date="2017-06" db="EMBL/GenBank/DDBJ databases">
        <title>Ant-infecting Ophiocordyceps genomes reveal a high diversity of potential behavioral manipulation genes and a possible major role for enterotoxins.</title>
        <authorList>
            <person name="De Bekker C."/>
            <person name="Evans H.C."/>
            <person name="Brachmann A."/>
            <person name="Hughes D.P."/>
        </authorList>
    </citation>
    <scope>NUCLEOTIDE SEQUENCE [LARGE SCALE GENOMIC DNA]</scope>
    <source>
        <strain evidence="2 3">1348a</strain>
    </source>
</reference>
<feature type="compositionally biased region" description="Polar residues" evidence="1">
    <location>
        <begin position="65"/>
        <end position="78"/>
    </location>
</feature>
<dbReference type="AlphaFoldDB" id="A0A2C5ZLX5"/>
<feature type="region of interest" description="Disordered" evidence="1">
    <location>
        <begin position="237"/>
        <end position="278"/>
    </location>
</feature>
<organism evidence="2 3">
    <name type="scientific">Ophiocordyceps australis</name>
    <dbReference type="NCBI Taxonomy" id="1399860"/>
    <lineage>
        <taxon>Eukaryota</taxon>
        <taxon>Fungi</taxon>
        <taxon>Dikarya</taxon>
        <taxon>Ascomycota</taxon>
        <taxon>Pezizomycotina</taxon>
        <taxon>Sordariomycetes</taxon>
        <taxon>Hypocreomycetidae</taxon>
        <taxon>Hypocreales</taxon>
        <taxon>Ophiocordycipitaceae</taxon>
        <taxon>Ophiocordyceps</taxon>
    </lineage>
</organism>
<gene>
    <name evidence="2" type="ORF">CDD82_4010</name>
</gene>
<feature type="compositionally biased region" description="Polar residues" evidence="1">
    <location>
        <begin position="90"/>
        <end position="103"/>
    </location>
</feature>
<protein>
    <recommendedName>
        <fullName evidence="4">Pet127-domain-containing protein</fullName>
    </recommendedName>
</protein>
<feature type="region of interest" description="Disordered" evidence="1">
    <location>
        <begin position="744"/>
        <end position="801"/>
    </location>
</feature>
<comment type="caution">
    <text evidence="2">The sequence shown here is derived from an EMBL/GenBank/DDBJ whole genome shotgun (WGS) entry which is preliminary data.</text>
</comment>
<dbReference type="Pfam" id="PF08634">
    <property type="entry name" value="Pet127"/>
    <property type="match status" value="1"/>
</dbReference>
<dbReference type="InterPro" id="IPR013943">
    <property type="entry name" value="Pet127"/>
</dbReference>
<keyword evidence="3" id="KW-1185">Reference proteome</keyword>
<feature type="compositionally biased region" description="Polar residues" evidence="1">
    <location>
        <begin position="766"/>
        <end position="776"/>
    </location>
</feature>
<dbReference type="OrthoDB" id="10249045at2759"/>
<name>A0A2C5ZLX5_9HYPO</name>
<feature type="region of interest" description="Disordered" evidence="1">
    <location>
        <begin position="290"/>
        <end position="328"/>
    </location>
</feature>
<dbReference type="PANTHER" id="PTHR31014">
    <property type="entry name" value="MITOCHONDRIAL TRANSLATION SYSTEM COMPONENT PET127-RELATED"/>
    <property type="match status" value="1"/>
</dbReference>
<evidence type="ECO:0000313" key="2">
    <source>
        <dbReference type="EMBL" id="PHH82995.1"/>
    </source>
</evidence>
<dbReference type="Proteomes" id="UP000224854">
    <property type="component" value="Unassembled WGS sequence"/>
</dbReference>
<evidence type="ECO:0000256" key="1">
    <source>
        <dbReference type="SAM" id="MobiDB-lite"/>
    </source>
</evidence>
<evidence type="ECO:0000313" key="3">
    <source>
        <dbReference type="Proteomes" id="UP000224854"/>
    </source>
</evidence>
<evidence type="ECO:0008006" key="4">
    <source>
        <dbReference type="Google" id="ProtNLM"/>
    </source>
</evidence>
<dbReference type="EMBL" id="NJEU01000032">
    <property type="protein sequence ID" value="PHH82995.1"/>
    <property type="molecule type" value="Genomic_DNA"/>
</dbReference>
<dbReference type="GO" id="GO:0005740">
    <property type="term" value="C:mitochondrial envelope"/>
    <property type="evidence" value="ECO:0007669"/>
    <property type="project" value="TreeGrafter"/>
</dbReference>
<sequence>MLRLNHLSSTFVRAQPSIIIWQKNRRLATTRLYRQESAAQQSPIEQPPTHQVEILNDSKQKQEAEQTSNQAENSSQQPDRTKITLEEQNRTSATSKPQSNDGNKPQKHIPRENVIAQPKKGSKQEQNPNRRLPRPGALILNRRCTQNKIPQAKGPRRVRRRVPNNPGAARDSPDKYASYHEQLWNRSSIDLGEYIDIVKNAKTEVDPVIKAWIQLLKKSESFGKRGALIKETPVLKSTPDLNTTSNQDQERTLSTVGSSPDDTSTHLSNSPCSHSDQAPLEQDTLKVEITQDSSSSQDAPLNKSSPEGTSSDHVSHQTVKTSRAKAKTAKNLESINNPSSIRIETIDPSKLEFTALEESDVEKVPFLQYDLDRVLFQCGVQQMQDERTGVFNFDPYLATIMPTNEFDFDALKEYVTSSKDDKLRGLASNHGTKYCGSTSSMTAILSHFHYLISAWRLPNFGHVSRSVSLENENFTIITRAPAAAYLAYKDGVYAIDADKQFDTENVLSMLGKSMEKLLTLPKDDYEKYRRTKSHTLPQELREASETYHYSKMGDLLMRSQLDAKDPRLPGAGIFDLKTRAVVSIRMDVRGYKKGVGYEIRKQFGEWQSFEREYFDMIRAAFLKYSLQVRMGRMDGIFVAFHNTQRIFGFQYYALKDMDWALHGTHDPRLGDQEFLLSLKLLNHLMNIATQRFPGRTLRIHVETRPVRATTLNFFAEPISDEQMHKNQQSCKPLVEQLENEIRGLTPNKYETQGQPKNSEDKKSTKQPDSGGSVTDQESFERAMEAALQSAQAKEGKGGKMDEDDVSELLGLSVSLRNHVNGSFVRRPVIEDEDSPFNWKIQYVVNELSDDEAQTLYKATKKRRRTVFTKTPDEASRAWQKMFKGQLRLMTEEGTRHRKRMTQLYQNEAVRVAWNMDPLPKS</sequence>
<accession>A0A2C5ZLX5</accession>
<feature type="compositionally biased region" description="Basic and acidic residues" evidence="1">
    <location>
        <begin position="79"/>
        <end position="89"/>
    </location>
</feature>
<dbReference type="PANTHER" id="PTHR31014:SF0">
    <property type="entry name" value="MITOCHONDRIAL TRANSLATION SYSTEM COMPONENT PET127-RELATED"/>
    <property type="match status" value="1"/>
</dbReference>
<proteinExistence type="predicted"/>
<feature type="compositionally biased region" description="Polar residues" evidence="1">
    <location>
        <begin position="290"/>
        <end position="321"/>
    </location>
</feature>
<dbReference type="GO" id="GO:0000964">
    <property type="term" value="P:mitochondrial RNA 5'-end processing"/>
    <property type="evidence" value="ECO:0007669"/>
    <property type="project" value="TreeGrafter"/>
</dbReference>
<feature type="region of interest" description="Disordered" evidence="1">
    <location>
        <begin position="38"/>
        <end position="176"/>
    </location>
</feature>
<feature type="compositionally biased region" description="Polar residues" evidence="1">
    <location>
        <begin position="239"/>
        <end position="276"/>
    </location>
</feature>